<proteinExistence type="predicted"/>
<organism evidence="1">
    <name type="scientific">uncultured Mycobacterium sp</name>
    <dbReference type="NCBI Taxonomy" id="171292"/>
    <lineage>
        <taxon>Bacteria</taxon>
        <taxon>Bacillati</taxon>
        <taxon>Actinomycetota</taxon>
        <taxon>Actinomycetes</taxon>
        <taxon>Mycobacteriales</taxon>
        <taxon>Mycobacteriaceae</taxon>
        <taxon>Mycobacterium</taxon>
        <taxon>environmental samples</taxon>
    </lineage>
</organism>
<dbReference type="EMBL" id="FLQS01000007">
    <property type="protein sequence ID" value="SBS72831.1"/>
    <property type="molecule type" value="Genomic_DNA"/>
</dbReference>
<evidence type="ECO:0000313" key="1">
    <source>
        <dbReference type="EMBL" id="SBS72831.1"/>
    </source>
</evidence>
<accession>A0A1Y5P9N7</accession>
<dbReference type="AlphaFoldDB" id="A0A1Y5P9N7"/>
<sequence>MNTSIASVGRWPASPAWSWATWVAIVTGSVVDTLTPLVGSLPIVSSQKWSVNTKN</sequence>
<protein>
    <submittedName>
        <fullName evidence="1">Uncharacterized protein</fullName>
    </submittedName>
</protein>
<gene>
    <name evidence="1" type="ORF">MHPYR_150022</name>
</gene>
<name>A0A1Y5P9N7_9MYCO</name>
<reference evidence="1" key="1">
    <citation type="submission" date="2016-03" db="EMBL/GenBank/DDBJ databases">
        <authorList>
            <person name="Ploux O."/>
        </authorList>
    </citation>
    <scope>NUCLEOTIDE SEQUENCE</scope>
    <source>
        <strain evidence="1">UC10</strain>
    </source>
</reference>